<name>A0A1G9HVQ9_9ACTN</name>
<dbReference type="InterPro" id="IPR034660">
    <property type="entry name" value="DinB/YfiT-like"/>
</dbReference>
<sequence>MTDTHDPELPGQLLRGERDVLIPLLRGLKDEDFRRATCCPGWTVRHVAAHCGSALMRLIESRFDEDVFSPACNERDIAERASWSDQKVVDELERAMSDAGPVIAASGGLFDAVALGEWIHSGDIKEAVGAKGAYGGEGVPAALAIAAHYARQKSAPPVHADLDELDEPVLLGVEGSGPPARFIGSAPVFVRLLAGRPVTGARYELAGTTEAELNLFGD</sequence>
<evidence type="ECO:0000313" key="3">
    <source>
        <dbReference type="Proteomes" id="UP000199155"/>
    </source>
</evidence>
<dbReference type="Proteomes" id="UP000199155">
    <property type="component" value="Unassembled WGS sequence"/>
</dbReference>
<dbReference type="STRING" id="417292.SAMN05421806_12074"/>
<dbReference type="RefSeq" id="WP_093616840.1">
    <property type="nucleotide sequence ID" value="NZ_FNFF01000020.1"/>
</dbReference>
<proteinExistence type="predicted"/>
<keyword evidence="3" id="KW-1185">Reference proteome</keyword>
<dbReference type="GO" id="GO:0046872">
    <property type="term" value="F:metal ion binding"/>
    <property type="evidence" value="ECO:0007669"/>
    <property type="project" value="InterPro"/>
</dbReference>
<dbReference type="OrthoDB" id="154293at2"/>
<dbReference type="InterPro" id="IPR017517">
    <property type="entry name" value="Maleyloyr_isom"/>
</dbReference>
<dbReference type="InterPro" id="IPR024344">
    <property type="entry name" value="MDMPI_metal-binding"/>
</dbReference>
<dbReference type="NCBIfam" id="TIGR03083">
    <property type="entry name" value="maleylpyruvate isomerase family mycothiol-dependent enzyme"/>
    <property type="match status" value="1"/>
</dbReference>
<dbReference type="EMBL" id="FNFF01000020">
    <property type="protein sequence ID" value="SDL17097.1"/>
    <property type="molecule type" value="Genomic_DNA"/>
</dbReference>
<organism evidence="2 3">
    <name type="scientific">Streptomyces indicus</name>
    <dbReference type="NCBI Taxonomy" id="417292"/>
    <lineage>
        <taxon>Bacteria</taxon>
        <taxon>Bacillati</taxon>
        <taxon>Actinomycetota</taxon>
        <taxon>Actinomycetes</taxon>
        <taxon>Kitasatosporales</taxon>
        <taxon>Streptomycetaceae</taxon>
        <taxon>Streptomyces</taxon>
    </lineage>
</organism>
<dbReference type="Pfam" id="PF11716">
    <property type="entry name" value="MDMPI_N"/>
    <property type="match status" value="1"/>
</dbReference>
<dbReference type="Gene3D" id="1.20.120.450">
    <property type="entry name" value="dinb family like domain"/>
    <property type="match status" value="1"/>
</dbReference>
<evidence type="ECO:0000259" key="1">
    <source>
        <dbReference type="Pfam" id="PF11716"/>
    </source>
</evidence>
<reference evidence="2 3" key="1">
    <citation type="submission" date="2016-10" db="EMBL/GenBank/DDBJ databases">
        <authorList>
            <person name="de Groot N.N."/>
        </authorList>
    </citation>
    <scope>NUCLEOTIDE SEQUENCE [LARGE SCALE GENOMIC DNA]</scope>
    <source>
        <strain evidence="2 3">CGMCC 4.5727</strain>
    </source>
</reference>
<feature type="domain" description="Mycothiol-dependent maleylpyruvate isomerase metal-binding" evidence="1">
    <location>
        <begin position="15"/>
        <end position="95"/>
    </location>
</feature>
<dbReference type="SUPFAM" id="SSF109854">
    <property type="entry name" value="DinB/YfiT-like putative metalloenzymes"/>
    <property type="match status" value="1"/>
</dbReference>
<evidence type="ECO:0000313" key="2">
    <source>
        <dbReference type="EMBL" id="SDL17097.1"/>
    </source>
</evidence>
<gene>
    <name evidence="2" type="ORF">SAMN05421806_12074</name>
</gene>
<protein>
    <submittedName>
        <fullName evidence="2">TIGR03083 family protein</fullName>
    </submittedName>
</protein>
<dbReference type="AlphaFoldDB" id="A0A1G9HVQ9"/>
<accession>A0A1G9HVQ9</accession>